<keyword evidence="2" id="KW-0547">Nucleotide-binding</keyword>
<accession>A0ABX1C7U5</accession>
<proteinExistence type="predicted"/>
<evidence type="ECO:0000256" key="2">
    <source>
        <dbReference type="ARBA" id="ARBA00022741"/>
    </source>
</evidence>
<dbReference type="Gene3D" id="3.40.50.300">
    <property type="entry name" value="P-loop containing nucleotide triphosphate hydrolases"/>
    <property type="match status" value="2"/>
</dbReference>
<dbReference type="EMBL" id="JAATEN010000035">
    <property type="protein sequence ID" value="NJQ03937.1"/>
    <property type="molecule type" value="Genomic_DNA"/>
</dbReference>
<feature type="domain" description="ABC transporter" evidence="6">
    <location>
        <begin position="18"/>
        <end position="250"/>
    </location>
</feature>
<comment type="caution">
    <text evidence="7">The sequence shown here is derived from an EMBL/GenBank/DDBJ whole genome shotgun (WGS) entry which is preliminary data.</text>
</comment>
<dbReference type="SMART" id="SM00382">
    <property type="entry name" value="AAA"/>
    <property type="match status" value="2"/>
</dbReference>
<keyword evidence="8" id="KW-1185">Reference proteome</keyword>
<evidence type="ECO:0000256" key="1">
    <source>
        <dbReference type="ARBA" id="ARBA00022737"/>
    </source>
</evidence>
<organism evidence="7 8">
    <name type="scientific">Streptomyces zingiberis</name>
    <dbReference type="NCBI Taxonomy" id="2053010"/>
    <lineage>
        <taxon>Bacteria</taxon>
        <taxon>Bacillati</taxon>
        <taxon>Actinomycetota</taxon>
        <taxon>Actinomycetes</taxon>
        <taxon>Kitasatosporales</taxon>
        <taxon>Streptomycetaceae</taxon>
        <taxon>Streptomyces</taxon>
    </lineage>
</organism>
<sequence length="548" mass="59290">MAPSSTSSTASSPGRSAVVCSALTFTWPDGTPVFDGLDLSVGPGRTALVGPNGAGKSALLRLVSGDLTPSGGSVRISGRVGRLPQDLTLDTGVRVDEALGVAAARAALRAIESGDAREEHFTVVGDDWDVEERALATLDRLGLGHLGLDRTVGELSGGEAVLLRLAALLLSRPDVLLLDEPTNNLDLHARRRLYAAVDSWPGVLIVASHDRDLLERVDRIGELRDGEVHWYGGGYTAYQEALRTEQEAARRTVRTAEADLRKQRRERTEAEVRLARRARYGRKMNEEKREPKIVMGLRKRAAQVSAGKDRATQDARVDSARQRLDEAERSVREEDRIRVDLPHTAVPPGRTVLTVRGAQLRGGARVAEFGVRGPERIALVGRNGAGKSTLLRTVAGELDAVEGEVTTGVPVRYLPQRLDLLDDELSVARNVARYAPAATANDIRSRLARFLFRGARADLPAGALSGGERLRATLAALMLAEPAPQLLMLDEPTNNLDLPGVEQLTAALESYRGALIVAGHDLPFLRGIGITRWLMLDEELTEVDPEEL</sequence>
<dbReference type="InterPro" id="IPR027417">
    <property type="entry name" value="P-loop_NTPase"/>
</dbReference>
<dbReference type="SUPFAM" id="SSF52540">
    <property type="entry name" value="P-loop containing nucleoside triphosphate hydrolases"/>
    <property type="match status" value="2"/>
</dbReference>
<gene>
    <name evidence="7" type="ORF">HCK00_26370</name>
</gene>
<evidence type="ECO:0000256" key="4">
    <source>
        <dbReference type="SAM" id="Coils"/>
    </source>
</evidence>
<dbReference type="InterPro" id="IPR050611">
    <property type="entry name" value="ABCF"/>
</dbReference>
<dbReference type="PROSITE" id="PS50893">
    <property type="entry name" value="ABC_TRANSPORTER_2"/>
    <property type="match status" value="1"/>
</dbReference>
<reference evidence="7 8" key="1">
    <citation type="submission" date="2020-03" db="EMBL/GenBank/DDBJ databases">
        <title>WGS of actinomycetes isolated from Thailand.</title>
        <authorList>
            <person name="Thawai C."/>
        </authorList>
    </citation>
    <scope>NUCLEOTIDE SEQUENCE [LARGE SCALE GENOMIC DNA]</scope>
    <source>
        <strain evidence="7 8">PLAI 1-29</strain>
    </source>
</reference>
<evidence type="ECO:0000256" key="5">
    <source>
        <dbReference type="SAM" id="MobiDB-lite"/>
    </source>
</evidence>
<feature type="region of interest" description="Disordered" evidence="5">
    <location>
        <begin position="297"/>
        <end position="329"/>
    </location>
</feature>
<name>A0ABX1C7U5_9ACTN</name>
<evidence type="ECO:0000313" key="7">
    <source>
        <dbReference type="EMBL" id="NJQ03937.1"/>
    </source>
</evidence>
<feature type="compositionally biased region" description="Basic and acidic residues" evidence="5">
    <location>
        <begin position="307"/>
        <end position="329"/>
    </location>
</feature>
<dbReference type="PANTHER" id="PTHR19211:SF6">
    <property type="entry name" value="BLL7188 PROTEIN"/>
    <property type="match status" value="1"/>
</dbReference>
<evidence type="ECO:0000256" key="3">
    <source>
        <dbReference type="ARBA" id="ARBA00022840"/>
    </source>
</evidence>
<dbReference type="RefSeq" id="WP_168104560.1">
    <property type="nucleotide sequence ID" value="NZ_JAATEN010000035.1"/>
</dbReference>
<dbReference type="InterPro" id="IPR003593">
    <property type="entry name" value="AAA+_ATPase"/>
</dbReference>
<evidence type="ECO:0000313" key="8">
    <source>
        <dbReference type="Proteomes" id="UP000695264"/>
    </source>
</evidence>
<evidence type="ECO:0000259" key="6">
    <source>
        <dbReference type="PROSITE" id="PS50893"/>
    </source>
</evidence>
<dbReference type="PROSITE" id="PS00211">
    <property type="entry name" value="ABC_TRANSPORTER_1"/>
    <property type="match status" value="1"/>
</dbReference>
<dbReference type="GO" id="GO:0005524">
    <property type="term" value="F:ATP binding"/>
    <property type="evidence" value="ECO:0007669"/>
    <property type="project" value="UniProtKB-KW"/>
</dbReference>
<dbReference type="Proteomes" id="UP000695264">
    <property type="component" value="Unassembled WGS sequence"/>
</dbReference>
<protein>
    <submittedName>
        <fullName evidence="7">ABC-F family ATP-binding cassette domain-containing protein</fullName>
    </submittedName>
</protein>
<dbReference type="CDD" id="cd03221">
    <property type="entry name" value="ABCF_EF-3"/>
    <property type="match status" value="1"/>
</dbReference>
<keyword evidence="1" id="KW-0677">Repeat</keyword>
<keyword evidence="3 7" id="KW-0067">ATP-binding</keyword>
<dbReference type="Pfam" id="PF00005">
    <property type="entry name" value="ABC_tran"/>
    <property type="match status" value="2"/>
</dbReference>
<dbReference type="PANTHER" id="PTHR19211">
    <property type="entry name" value="ATP-BINDING TRANSPORT PROTEIN-RELATED"/>
    <property type="match status" value="1"/>
</dbReference>
<dbReference type="InterPro" id="IPR003439">
    <property type="entry name" value="ABC_transporter-like_ATP-bd"/>
</dbReference>
<dbReference type="InterPro" id="IPR017871">
    <property type="entry name" value="ABC_transporter-like_CS"/>
</dbReference>
<keyword evidence="4" id="KW-0175">Coiled coil</keyword>
<feature type="coiled-coil region" evidence="4">
    <location>
        <begin position="239"/>
        <end position="273"/>
    </location>
</feature>